<reference evidence="1" key="1">
    <citation type="submission" date="2021-03" db="EMBL/GenBank/DDBJ databases">
        <authorList>
            <person name="Wang G."/>
        </authorList>
    </citation>
    <scope>NUCLEOTIDE SEQUENCE</scope>
    <source>
        <strain evidence="1">KCTC 12899</strain>
    </source>
</reference>
<comment type="caution">
    <text evidence="1">The sequence shown here is derived from an EMBL/GenBank/DDBJ whole genome shotgun (WGS) entry which is preliminary data.</text>
</comment>
<evidence type="ECO:0000313" key="2">
    <source>
        <dbReference type="Proteomes" id="UP000664417"/>
    </source>
</evidence>
<organism evidence="1 2">
    <name type="scientific">Acanthopleuribacter pedis</name>
    <dbReference type="NCBI Taxonomy" id="442870"/>
    <lineage>
        <taxon>Bacteria</taxon>
        <taxon>Pseudomonadati</taxon>
        <taxon>Acidobacteriota</taxon>
        <taxon>Holophagae</taxon>
        <taxon>Acanthopleuribacterales</taxon>
        <taxon>Acanthopleuribacteraceae</taxon>
        <taxon>Acanthopleuribacter</taxon>
    </lineage>
</organism>
<protein>
    <submittedName>
        <fullName evidence="1">Uncharacterized protein</fullName>
    </submittedName>
</protein>
<name>A0A8J7U795_9BACT</name>
<proteinExistence type="predicted"/>
<evidence type="ECO:0000313" key="1">
    <source>
        <dbReference type="EMBL" id="MBO1321171.1"/>
    </source>
</evidence>
<sequence length="141" mass="16023">MMIFVMLALKNVAGYGFFGGGVRILRFKERGFEKTQPSVGFRQSREAGRQTHAVYASLSPETSLFVLRFDYLSFACDSFRACGILPLLFPAGSNFYRQIIALRFASFAKVYLFCIRNHAPFCFPSMMPFRGRRPLIHVVTA</sequence>
<accession>A0A8J7U795</accession>
<keyword evidence="2" id="KW-1185">Reference proteome</keyword>
<dbReference type="AlphaFoldDB" id="A0A8J7U795"/>
<dbReference type="RefSeq" id="WP_207861146.1">
    <property type="nucleotide sequence ID" value="NZ_JAFREP010000022.1"/>
</dbReference>
<dbReference type="Proteomes" id="UP000664417">
    <property type="component" value="Unassembled WGS sequence"/>
</dbReference>
<gene>
    <name evidence="1" type="ORF">J3U88_22010</name>
</gene>
<dbReference type="EMBL" id="JAFREP010000022">
    <property type="protein sequence ID" value="MBO1321171.1"/>
    <property type="molecule type" value="Genomic_DNA"/>
</dbReference>